<keyword evidence="3" id="KW-1185">Reference proteome</keyword>
<dbReference type="EMBL" id="JAMKOV010000002">
    <property type="protein sequence ID" value="KAI8043323.1"/>
    <property type="molecule type" value="Genomic_DNA"/>
</dbReference>
<evidence type="ECO:0000313" key="3">
    <source>
        <dbReference type="Proteomes" id="UP001059596"/>
    </source>
</evidence>
<name>A0A9P9YUF4_9MUSC</name>
<proteinExistence type="predicted"/>
<dbReference type="AlphaFoldDB" id="A0A9P9YUF4"/>
<gene>
    <name evidence="2" type="ORF">M5D96_004652</name>
</gene>
<protein>
    <submittedName>
        <fullName evidence="2">Uncharacterized protein</fullName>
    </submittedName>
</protein>
<feature type="compositionally biased region" description="Basic and acidic residues" evidence="1">
    <location>
        <begin position="25"/>
        <end position="38"/>
    </location>
</feature>
<organism evidence="2 3">
    <name type="scientific">Drosophila gunungcola</name>
    <name type="common">fruit fly</name>
    <dbReference type="NCBI Taxonomy" id="103775"/>
    <lineage>
        <taxon>Eukaryota</taxon>
        <taxon>Metazoa</taxon>
        <taxon>Ecdysozoa</taxon>
        <taxon>Arthropoda</taxon>
        <taxon>Hexapoda</taxon>
        <taxon>Insecta</taxon>
        <taxon>Pterygota</taxon>
        <taxon>Neoptera</taxon>
        <taxon>Endopterygota</taxon>
        <taxon>Diptera</taxon>
        <taxon>Brachycera</taxon>
        <taxon>Muscomorpha</taxon>
        <taxon>Ephydroidea</taxon>
        <taxon>Drosophilidae</taxon>
        <taxon>Drosophila</taxon>
        <taxon>Sophophora</taxon>
    </lineage>
</organism>
<evidence type="ECO:0000256" key="1">
    <source>
        <dbReference type="SAM" id="MobiDB-lite"/>
    </source>
</evidence>
<accession>A0A9P9YUF4</accession>
<sequence>MSLKRSVKHIVGDDDEFEETLNGEQENKENSNKNKTDMDGSNCLKNVTQTARGPCSPILLMGKAATLYTVRAPRLPQRGAYFPPQESIGARISKRSRSHMGFFNAVQPATVAPNVAPPAQLAKPLDVTAYFHQLSANLIQQRVCQEPFLALCKRIDSLVAQSSNESKRLKLKKKITK</sequence>
<evidence type="ECO:0000313" key="2">
    <source>
        <dbReference type="EMBL" id="KAI8043323.1"/>
    </source>
</evidence>
<dbReference type="Proteomes" id="UP001059596">
    <property type="component" value="Unassembled WGS sequence"/>
</dbReference>
<reference evidence="2" key="1">
    <citation type="journal article" date="2023" name="Genome Biol. Evol.">
        <title>Long-read-based Genome Assembly of Drosophila gunungcola Reveals Fewer Chemosensory Genes in Flower-breeding Species.</title>
        <authorList>
            <person name="Negi A."/>
            <person name="Liao B.Y."/>
            <person name="Yeh S.D."/>
        </authorList>
    </citation>
    <scope>NUCLEOTIDE SEQUENCE</scope>
    <source>
        <strain evidence="2">Sukarami</strain>
    </source>
</reference>
<feature type="region of interest" description="Disordered" evidence="1">
    <location>
        <begin position="1"/>
        <end position="41"/>
    </location>
</feature>
<comment type="caution">
    <text evidence="2">The sequence shown here is derived from an EMBL/GenBank/DDBJ whole genome shotgun (WGS) entry which is preliminary data.</text>
</comment>